<protein>
    <submittedName>
        <fullName evidence="2">Tyrosinase copper-binding domain-containing protein</fullName>
    </submittedName>
</protein>
<dbReference type="WBParaSite" id="PS1159_v2.g16454.t2">
    <property type="protein sequence ID" value="PS1159_v2.g16454.t2"/>
    <property type="gene ID" value="PS1159_v2.g16454"/>
</dbReference>
<name>A0AC35FDX5_9BILA</name>
<proteinExistence type="predicted"/>
<reference evidence="2" key="1">
    <citation type="submission" date="2022-11" db="UniProtKB">
        <authorList>
            <consortium name="WormBaseParasite"/>
        </authorList>
    </citation>
    <scope>IDENTIFICATION</scope>
</reference>
<dbReference type="Proteomes" id="UP000887580">
    <property type="component" value="Unplaced"/>
</dbReference>
<sequence length="291" mass="33892">MSRIKIFHHNNIPVQLVNIKIVLLSLFIFYVNLSYANLPFKHNDKSSSSSIDLLPNCDDLPHADFLSTQQLDLICEHRKMWFMDRESKISKEFIDHTTDSQNAYFKSLERCSKDDTECQMIKKGSSKRRHERGIPQNQNRRVTRKEYRMLTENERKNLNEAMNALKSKYIDNVTIWDLHTLIHYPDSAPGAHWGPAFLPWHREFLRQFEVALQREVPGVALPYWDSTIDNGLPDPSDSVLWTDELMGNGNGYVKTGPFHDWDTNVLMPLSPVPVKKLYRFVLIGPFLPTAY</sequence>
<accession>A0AC35FDX5</accession>
<organism evidence="1 2">
    <name type="scientific">Panagrolaimus sp. PS1159</name>
    <dbReference type="NCBI Taxonomy" id="55785"/>
    <lineage>
        <taxon>Eukaryota</taxon>
        <taxon>Metazoa</taxon>
        <taxon>Ecdysozoa</taxon>
        <taxon>Nematoda</taxon>
        <taxon>Chromadorea</taxon>
        <taxon>Rhabditida</taxon>
        <taxon>Tylenchina</taxon>
        <taxon>Panagrolaimomorpha</taxon>
        <taxon>Panagrolaimoidea</taxon>
        <taxon>Panagrolaimidae</taxon>
        <taxon>Panagrolaimus</taxon>
    </lineage>
</organism>
<evidence type="ECO:0000313" key="1">
    <source>
        <dbReference type="Proteomes" id="UP000887580"/>
    </source>
</evidence>
<evidence type="ECO:0000313" key="2">
    <source>
        <dbReference type="WBParaSite" id="PS1159_v2.g16454.t2"/>
    </source>
</evidence>